<feature type="chain" id="PRO_5028370633" description="Periplasmic protein" evidence="1">
    <location>
        <begin position="20"/>
        <end position="148"/>
    </location>
</feature>
<name>A0A6S6SPR8_9BACT</name>
<sequence>MKLLHFLLINLLVTHILFAQTDNEGAKTTGTKPVDEGIKSIHQEDKTKAPKDINNTFEYKKKSLSDIKKYLYIKRKNINHAPFKCLYLDGKNNKIRTLFVEKQNLNSINFKIEKSLLKVNDAIIVINNKDSKENQTGKEAIIQIDIVK</sequence>
<proteinExistence type="predicted"/>
<evidence type="ECO:0000313" key="2">
    <source>
        <dbReference type="EMBL" id="CAA6812398.1"/>
    </source>
</evidence>
<evidence type="ECO:0000256" key="1">
    <source>
        <dbReference type="SAM" id="SignalP"/>
    </source>
</evidence>
<gene>
    <name evidence="2" type="ORF">HELGO_WM5848</name>
</gene>
<feature type="signal peptide" evidence="1">
    <location>
        <begin position="1"/>
        <end position="19"/>
    </location>
</feature>
<accession>A0A6S6SPR8</accession>
<organism evidence="2">
    <name type="scientific">uncultured Sulfurovum sp</name>
    <dbReference type="NCBI Taxonomy" id="269237"/>
    <lineage>
        <taxon>Bacteria</taxon>
        <taxon>Pseudomonadati</taxon>
        <taxon>Campylobacterota</taxon>
        <taxon>Epsilonproteobacteria</taxon>
        <taxon>Campylobacterales</taxon>
        <taxon>Sulfurovaceae</taxon>
        <taxon>Sulfurovum</taxon>
        <taxon>environmental samples</taxon>
    </lineage>
</organism>
<evidence type="ECO:0008006" key="3">
    <source>
        <dbReference type="Google" id="ProtNLM"/>
    </source>
</evidence>
<dbReference type="AlphaFoldDB" id="A0A6S6SPR8"/>
<dbReference type="EMBL" id="CACVAX010000038">
    <property type="protein sequence ID" value="CAA6812398.1"/>
    <property type="molecule type" value="Genomic_DNA"/>
</dbReference>
<keyword evidence="1" id="KW-0732">Signal</keyword>
<protein>
    <recommendedName>
        <fullName evidence="3">Periplasmic protein</fullName>
    </recommendedName>
</protein>
<reference evidence="2" key="1">
    <citation type="submission" date="2020-01" db="EMBL/GenBank/DDBJ databases">
        <authorList>
            <person name="Meier V. D."/>
            <person name="Meier V D."/>
        </authorList>
    </citation>
    <scope>NUCLEOTIDE SEQUENCE</scope>
    <source>
        <strain evidence="2">HLG_WM_MAG_04</strain>
    </source>
</reference>